<reference evidence="2" key="1">
    <citation type="submission" date="2017-09" db="EMBL/GenBank/DDBJ databases">
        <title>Depth-based differentiation of microbial function through sediment-hosted aquifers and enrichment of novel symbionts in the deep terrestrial subsurface.</title>
        <authorList>
            <person name="Probst A.J."/>
            <person name="Ladd B."/>
            <person name="Jarett J.K."/>
            <person name="Geller-Mcgrath D.E."/>
            <person name="Sieber C.M.K."/>
            <person name="Emerson J.B."/>
            <person name="Anantharaman K."/>
            <person name="Thomas B.C."/>
            <person name="Malmstrom R."/>
            <person name="Stieglmeier M."/>
            <person name="Klingl A."/>
            <person name="Woyke T."/>
            <person name="Ryan C.M."/>
            <person name="Banfield J.F."/>
        </authorList>
    </citation>
    <scope>NUCLEOTIDE SEQUENCE [LARGE SCALE GENOMIC DNA]</scope>
</reference>
<sequence>MGGEGGICCSKKAIGHCGNGVVGLQNAPERAIRPTPKTHSASFLYPKAIGEKCLTDNYKVLTLNCMSFKEIKQNLLVLVVLLLGLSPKRFCFQKVRVR</sequence>
<comment type="caution">
    <text evidence="1">The sequence shown here is derived from an EMBL/GenBank/DDBJ whole genome shotgun (WGS) entry which is preliminary data.</text>
</comment>
<name>A0A2H0UW56_9BACT</name>
<dbReference type="EMBL" id="PFAX01000029">
    <property type="protein sequence ID" value="PIR90266.1"/>
    <property type="molecule type" value="Genomic_DNA"/>
</dbReference>
<accession>A0A2H0UW56</accession>
<proteinExistence type="predicted"/>
<gene>
    <name evidence="1" type="ORF">COU05_02520</name>
</gene>
<organism evidence="1 2">
    <name type="scientific">bacterium (Candidatus Gribaldobacteria) CG10_big_fil_rev_8_21_14_0_10_37_21</name>
    <dbReference type="NCBI Taxonomy" id="2014275"/>
    <lineage>
        <taxon>Bacteria</taxon>
        <taxon>Candidatus Gribaldobacteria</taxon>
    </lineage>
</organism>
<evidence type="ECO:0000313" key="2">
    <source>
        <dbReference type="Proteomes" id="UP000230132"/>
    </source>
</evidence>
<dbReference type="AlphaFoldDB" id="A0A2H0UW56"/>
<dbReference type="Proteomes" id="UP000230132">
    <property type="component" value="Unassembled WGS sequence"/>
</dbReference>
<evidence type="ECO:0000313" key="1">
    <source>
        <dbReference type="EMBL" id="PIR90266.1"/>
    </source>
</evidence>
<protein>
    <submittedName>
        <fullName evidence="1">Uncharacterized protein</fullName>
    </submittedName>
</protein>